<dbReference type="PROSITE" id="PS50893">
    <property type="entry name" value="ABC_TRANSPORTER_2"/>
    <property type="match status" value="2"/>
</dbReference>
<feature type="domain" description="ABC transporter" evidence="4">
    <location>
        <begin position="494"/>
        <end position="707"/>
    </location>
</feature>
<dbReference type="PANTHER" id="PTHR19211">
    <property type="entry name" value="ATP-BINDING TRANSPORT PROTEIN-RELATED"/>
    <property type="match status" value="1"/>
</dbReference>
<evidence type="ECO:0000256" key="3">
    <source>
        <dbReference type="ARBA" id="ARBA00022840"/>
    </source>
</evidence>
<accession>A0A8S1NJX8</accession>
<comment type="caution">
    <text evidence="5">The sequence shown here is derived from an EMBL/GenBank/DDBJ whole genome shotgun (WGS) entry which is preliminary data.</text>
</comment>
<dbReference type="InterPro" id="IPR050611">
    <property type="entry name" value="ABCF"/>
</dbReference>
<dbReference type="CDD" id="cd03221">
    <property type="entry name" value="ABCF_EF-3"/>
    <property type="match status" value="2"/>
</dbReference>
<feature type="domain" description="ABC transporter" evidence="4">
    <location>
        <begin position="183"/>
        <end position="427"/>
    </location>
</feature>
<keyword evidence="6" id="KW-1185">Reference proteome</keyword>
<dbReference type="Proteomes" id="UP000688137">
    <property type="component" value="Unassembled WGS sequence"/>
</dbReference>
<dbReference type="InterPro" id="IPR003439">
    <property type="entry name" value="ABC_transporter-like_ATP-bd"/>
</dbReference>
<dbReference type="GO" id="GO:0005524">
    <property type="term" value="F:ATP binding"/>
    <property type="evidence" value="ECO:0007669"/>
    <property type="project" value="UniProtKB-KW"/>
</dbReference>
<dbReference type="SMART" id="SM00382">
    <property type="entry name" value="AAA"/>
    <property type="match status" value="2"/>
</dbReference>
<protein>
    <recommendedName>
        <fullName evidence="4">ABC transporter domain-containing protein</fullName>
    </recommendedName>
</protein>
<dbReference type="Pfam" id="PF00005">
    <property type="entry name" value="ABC_tran"/>
    <property type="match status" value="2"/>
</dbReference>
<reference evidence="5" key="1">
    <citation type="submission" date="2021-01" db="EMBL/GenBank/DDBJ databases">
        <authorList>
            <consortium name="Genoscope - CEA"/>
            <person name="William W."/>
        </authorList>
    </citation>
    <scope>NUCLEOTIDE SEQUENCE</scope>
</reference>
<evidence type="ECO:0000256" key="1">
    <source>
        <dbReference type="ARBA" id="ARBA00022737"/>
    </source>
</evidence>
<proteinExistence type="predicted"/>
<dbReference type="InterPro" id="IPR032781">
    <property type="entry name" value="ABC_tran_Xtn"/>
</dbReference>
<evidence type="ECO:0000313" key="6">
    <source>
        <dbReference type="Proteomes" id="UP000688137"/>
    </source>
</evidence>
<dbReference type="PANTHER" id="PTHR19211:SF117">
    <property type="entry name" value="ATP-BINDING CASSETTE SUB-FAMILY F MEMBER 3"/>
    <property type="match status" value="1"/>
</dbReference>
<keyword evidence="1" id="KW-0677">Repeat</keyword>
<dbReference type="AlphaFoldDB" id="A0A8S1NJX8"/>
<dbReference type="EMBL" id="CAJJDM010000093">
    <property type="protein sequence ID" value="CAD8092372.1"/>
    <property type="molecule type" value="Genomic_DNA"/>
</dbReference>
<evidence type="ECO:0000313" key="5">
    <source>
        <dbReference type="EMBL" id="CAD8092372.1"/>
    </source>
</evidence>
<dbReference type="Pfam" id="PF12848">
    <property type="entry name" value="ABC_tran_Xtn"/>
    <property type="match status" value="1"/>
</dbReference>
<sequence length="707" mass="81476">MQDKICDLLLKQIPGICRLTQQCVHHMSGMLVEDTPQNTADVQELLGEYFRNGGKLTTQEINKICQKIFDALEKEQLIKKEKKHTLAAERLPKEVILSELDFYLEKESETIKFEDLFKEQVATNTNDQIQKKDRKEKLRQKEDIKAMEAYEKHIKTIKEQKTHIPPARVRHSKAEQDGKKLDIVIDKLSIIVGGRALLEDTSLQLIYGQKYGLVGRNGIGKTCLMNALARYEYENADKFRHIQVLLVEQEISESDKTPVQLVLETDMERLELLEQKDKLENSEDPNAGLKLQEIYERLELIEAHLAEGKAIKILQGLGFTNDLMYRKTKHLSGGWRMRVSLARALFVQPDVLLLDEPTNHLDLDAVMWLEDYVINCKHTVIVVSHAREFLNVVCNQVIHFYDQKLTPYTGNYDQFEKGRAEKNTNQKKQFEAQQKKLSHMQSFIDKFRYNAKRASLVQSRIKAIQKMDLIDEVLEDPSCVFIFPNPEKLRPPMLRIEEGYFEYQQGKPILKGLNFAVEMESRVAIVGANGVGKSTLLNLLTEQRRLTEGNYFRNPRLRISMFTQHHIEQLDLMKSPLEQLMTTFPGASGETYRSHLSSFGLNGNLQLRPQYLLSGGQKSRISFAMAVWNNPQILIMDEPTNHLDIDAVNALIIALNNFTGGLVIVSHDQYFVSTVCDQIWYIKEERLKKFNGDFDDYKRALSEGKLA</sequence>
<keyword evidence="2" id="KW-0547">Nucleotide-binding</keyword>
<dbReference type="PROSITE" id="PS00211">
    <property type="entry name" value="ABC_TRANSPORTER_1"/>
    <property type="match status" value="2"/>
</dbReference>
<name>A0A8S1NJX8_PARPR</name>
<organism evidence="5 6">
    <name type="scientific">Paramecium primaurelia</name>
    <dbReference type="NCBI Taxonomy" id="5886"/>
    <lineage>
        <taxon>Eukaryota</taxon>
        <taxon>Sar</taxon>
        <taxon>Alveolata</taxon>
        <taxon>Ciliophora</taxon>
        <taxon>Intramacronucleata</taxon>
        <taxon>Oligohymenophorea</taxon>
        <taxon>Peniculida</taxon>
        <taxon>Parameciidae</taxon>
        <taxon>Paramecium</taxon>
    </lineage>
</organism>
<dbReference type="GO" id="GO:0016887">
    <property type="term" value="F:ATP hydrolysis activity"/>
    <property type="evidence" value="ECO:0007669"/>
    <property type="project" value="InterPro"/>
</dbReference>
<dbReference type="InterPro" id="IPR003593">
    <property type="entry name" value="AAA+_ATPase"/>
</dbReference>
<dbReference type="InterPro" id="IPR017871">
    <property type="entry name" value="ABC_transporter-like_CS"/>
</dbReference>
<evidence type="ECO:0000256" key="2">
    <source>
        <dbReference type="ARBA" id="ARBA00022741"/>
    </source>
</evidence>
<dbReference type="OMA" id="HVKVGFL"/>
<gene>
    <name evidence="5" type="ORF">PPRIM_AZ9-3.1.T0900154</name>
</gene>
<dbReference type="FunFam" id="3.40.50.300:FF:000011">
    <property type="entry name" value="Putative ABC transporter ATP-binding component"/>
    <property type="match status" value="1"/>
</dbReference>
<evidence type="ECO:0000259" key="4">
    <source>
        <dbReference type="PROSITE" id="PS50893"/>
    </source>
</evidence>
<dbReference type="FunFam" id="3.40.50.300:FF:000104">
    <property type="entry name" value="ATP-binding cassette sub-family F member 3"/>
    <property type="match status" value="1"/>
</dbReference>
<keyword evidence="3" id="KW-0067">ATP-binding</keyword>